<keyword evidence="2 3" id="KW-0975">Bacterial flagellum</keyword>
<dbReference type="GO" id="GO:0005198">
    <property type="term" value="F:structural molecule activity"/>
    <property type="evidence" value="ECO:0007669"/>
    <property type="project" value="UniProtKB-UniRule"/>
</dbReference>
<dbReference type="PANTHER" id="PTHR42792:SF2">
    <property type="entry name" value="FLAGELLIN"/>
    <property type="match status" value="1"/>
</dbReference>
<dbReference type="SUPFAM" id="SSF64518">
    <property type="entry name" value="Phase 1 flagellin"/>
    <property type="match status" value="1"/>
</dbReference>
<evidence type="ECO:0000313" key="6">
    <source>
        <dbReference type="EMBL" id="RJP73055.1"/>
    </source>
</evidence>
<feature type="domain" description="Flagellin C-terminal" evidence="5">
    <location>
        <begin position="196"/>
        <end position="281"/>
    </location>
</feature>
<reference evidence="6 7" key="1">
    <citation type="journal article" date="2017" name="ISME J.">
        <title>Energy and carbon metabolisms in a deep terrestrial subsurface fluid microbial community.</title>
        <authorList>
            <person name="Momper L."/>
            <person name="Jungbluth S.P."/>
            <person name="Lee M.D."/>
            <person name="Amend J.P."/>
        </authorList>
    </citation>
    <scope>NUCLEOTIDE SEQUENCE [LARGE SCALE GENOMIC DNA]</scope>
    <source>
        <strain evidence="6">SURF_17</strain>
    </source>
</reference>
<dbReference type="GO" id="GO:0009288">
    <property type="term" value="C:bacterial-type flagellum"/>
    <property type="evidence" value="ECO:0007669"/>
    <property type="project" value="UniProtKB-SubCell"/>
</dbReference>
<evidence type="ECO:0000256" key="3">
    <source>
        <dbReference type="RuleBase" id="RU362073"/>
    </source>
</evidence>
<dbReference type="InterPro" id="IPR001029">
    <property type="entry name" value="Flagellin_N"/>
</dbReference>
<evidence type="ECO:0000259" key="5">
    <source>
        <dbReference type="Pfam" id="PF00700"/>
    </source>
</evidence>
<proteinExistence type="inferred from homology"/>
<dbReference type="EMBL" id="QZKI01000033">
    <property type="protein sequence ID" value="RJP73055.1"/>
    <property type="molecule type" value="Genomic_DNA"/>
</dbReference>
<keyword evidence="3" id="KW-0964">Secreted</keyword>
<dbReference type="Pfam" id="PF00669">
    <property type="entry name" value="Flagellin_N"/>
    <property type="match status" value="1"/>
</dbReference>
<comment type="caution">
    <text evidence="6">The sequence shown here is derived from an EMBL/GenBank/DDBJ whole genome shotgun (WGS) entry which is preliminary data.</text>
</comment>
<evidence type="ECO:0000259" key="4">
    <source>
        <dbReference type="Pfam" id="PF00669"/>
    </source>
</evidence>
<feature type="domain" description="Flagellin N-terminal" evidence="4">
    <location>
        <begin position="14"/>
        <end position="142"/>
    </location>
</feature>
<evidence type="ECO:0000313" key="7">
    <source>
        <dbReference type="Proteomes" id="UP000285961"/>
    </source>
</evidence>
<evidence type="ECO:0000256" key="2">
    <source>
        <dbReference type="ARBA" id="ARBA00023143"/>
    </source>
</evidence>
<dbReference type="PRINTS" id="PR00207">
    <property type="entry name" value="FLAGELLIN"/>
</dbReference>
<dbReference type="InterPro" id="IPR046358">
    <property type="entry name" value="Flagellin_C"/>
</dbReference>
<sequence>MGLRIDTTGTFASQRFLLLQQAQLQRQLGELSSGLRINSAADDPAGLGISEQLRARIGGVNALATNASRARNLVQTAEGALTEVNAQLATIRGLAVQAGNGAVLGEAGLQAIQDQITLATQSINRVVETTQFAGRPLLNGTFQDEQFAIGEGNPARLTIANLAPSELGRGVENESGFANLAEIDVTTPQGAADALRVVDAAINEVSSVRGELGAFQTNVLESSFRQLQINRENLMASDSTIRDTDIARAAGEAALSQIRLQASIFAQNAANRRTGMLVDLLA</sequence>
<gene>
    <name evidence="6" type="ORF">C4532_05045</name>
</gene>
<dbReference type="AlphaFoldDB" id="A0A419F436"/>
<comment type="similarity">
    <text evidence="1 3">Belongs to the bacterial flagellin family.</text>
</comment>
<keyword evidence="6" id="KW-0966">Cell projection</keyword>
<name>A0A419F436_9BACT</name>
<dbReference type="Pfam" id="PF00700">
    <property type="entry name" value="Flagellin_C"/>
    <property type="match status" value="1"/>
</dbReference>
<organism evidence="6 7">
    <name type="scientific">Candidatus Abyssobacteria bacterium SURF_17</name>
    <dbReference type="NCBI Taxonomy" id="2093361"/>
    <lineage>
        <taxon>Bacteria</taxon>
        <taxon>Pseudomonadati</taxon>
        <taxon>Candidatus Hydrogenedentota</taxon>
        <taxon>Candidatus Abyssobacteria</taxon>
    </lineage>
</organism>
<keyword evidence="6" id="KW-0282">Flagellum</keyword>
<dbReference type="InterPro" id="IPR001492">
    <property type="entry name" value="Flagellin"/>
</dbReference>
<accession>A0A419F436</accession>
<comment type="function">
    <text evidence="3">Flagellin is the subunit protein which polymerizes to form the filaments of bacterial flagella.</text>
</comment>
<evidence type="ECO:0000256" key="1">
    <source>
        <dbReference type="ARBA" id="ARBA00005709"/>
    </source>
</evidence>
<keyword evidence="6" id="KW-0969">Cilium</keyword>
<protein>
    <recommendedName>
        <fullName evidence="3">Flagellin</fullName>
    </recommendedName>
</protein>
<dbReference type="Gene3D" id="1.20.1330.10">
    <property type="entry name" value="f41 fragment of flagellin, N-terminal domain"/>
    <property type="match status" value="1"/>
</dbReference>
<dbReference type="Proteomes" id="UP000285961">
    <property type="component" value="Unassembled WGS sequence"/>
</dbReference>
<dbReference type="GO" id="GO:0005576">
    <property type="term" value="C:extracellular region"/>
    <property type="evidence" value="ECO:0007669"/>
    <property type="project" value="UniProtKB-SubCell"/>
</dbReference>
<dbReference type="PANTHER" id="PTHR42792">
    <property type="entry name" value="FLAGELLIN"/>
    <property type="match status" value="1"/>
</dbReference>
<comment type="subcellular location">
    <subcellularLocation>
        <location evidence="3">Secreted</location>
    </subcellularLocation>
    <subcellularLocation>
        <location evidence="3">Bacterial flagellum</location>
    </subcellularLocation>
</comment>